<dbReference type="KEGG" id="adu:107469868"/>
<dbReference type="GO" id="GO:0003676">
    <property type="term" value="F:nucleic acid binding"/>
    <property type="evidence" value="ECO:0007669"/>
    <property type="project" value="InterPro"/>
</dbReference>
<dbReference type="Pfam" id="PF03732">
    <property type="entry name" value="Retrotrans_gag"/>
    <property type="match status" value="1"/>
</dbReference>
<feature type="domain" description="CCHC-type" evidence="2">
    <location>
        <begin position="204"/>
        <end position="219"/>
    </location>
</feature>
<evidence type="ECO:0000256" key="1">
    <source>
        <dbReference type="PROSITE-ProRule" id="PRU00047"/>
    </source>
</evidence>
<keyword evidence="1" id="KW-0479">Metal-binding</keyword>
<sequence length="249" mass="28368">MKRALQVQLVPEEQCVKFATYLLTGEASHWWQRTRRIIQQGDDPITWDTFQEEFYKKYFLTSARTAKELELLQLKQGTMTVSEYTDKFEELFRFSRMCQGTPGDFGEWKCIKYEGGLRSDIYSSVGPMEIRTFSELVKKSKVAEECVKKAAWTQGQNSFRRPNNNNNNNASGRRFGKQLLNEQACTRCGSYHPGVPCKAGWGLCYSCGKPGHNASNCPERQRQGTGRAQQPRRVFTTSAIGAEGSETLI</sequence>
<protein>
    <submittedName>
        <fullName evidence="4">Uncharacterized protein LOC107469868</fullName>
    </submittedName>
</protein>
<dbReference type="PANTHER" id="PTHR34482:SF48">
    <property type="entry name" value="GAG PROTEASE POLYPROTEIN"/>
    <property type="match status" value="1"/>
</dbReference>
<dbReference type="Proteomes" id="UP000515211">
    <property type="component" value="Chromosome 10"/>
</dbReference>
<dbReference type="InterPro" id="IPR001878">
    <property type="entry name" value="Znf_CCHC"/>
</dbReference>
<dbReference type="Pfam" id="PF00098">
    <property type="entry name" value="zf-CCHC"/>
    <property type="match status" value="1"/>
</dbReference>
<evidence type="ECO:0000259" key="2">
    <source>
        <dbReference type="PROSITE" id="PS50158"/>
    </source>
</evidence>
<dbReference type="GO" id="GO:0008270">
    <property type="term" value="F:zinc ion binding"/>
    <property type="evidence" value="ECO:0007669"/>
    <property type="project" value="UniProtKB-KW"/>
</dbReference>
<dbReference type="SMART" id="SM00343">
    <property type="entry name" value="ZnF_C2HC"/>
    <property type="match status" value="1"/>
</dbReference>
<dbReference type="InterPro" id="IPR036875">
    <property type="entry name" value="Znf_CCHC_sf"/>
</dbReference>
<evidence type="ECO:0000313" key="3">
    <source>
        <dbReference type="Proteomes" id="UP000515211"/>
    </source>
</evidence>
<accession>A0A6P4C5Z3</accession>
<keyword evidence="3" id="KW-1185">Reference proteome</keyword>
<dbReference type="GeneID" id="107469868"/>
<organism evidence="3 4">
    <name type="scientific">Arachis duranensis</name>
    <name type="common">Wild peanut</name>
    <dbReference type="NCBI Taxonomy" id="130453"/>
    <lineage>
        <taxon>Eukaryota</taxon>
        <taxon>Viridiplantae</taxon>
        <taxon>Streptophyta</taxon>
        <taxon>Embryophyta</taxon>
        <taxon>Tracheophyta</taxon>
        <taxon>Spermatophyta</taxon>
        <taxon>Magnoliopsida</taxon>
        <taxon>eudicotyledons</taxon>
        <taxon>Gunneridae</taxon>
        <taxon>Pentapetalae</taxon>
        <taxon>rosids</taxon>
        <taxon>fabids</taxon>
        <taxon>Fabales</taxon>
        <taxon>Fabaceae</taxon>
        <taxon>Papilionoideae</taxon>
        <taxon>50 kb inversion clade</taxon>
        <taxon>dalbergioids sensu lato</taxon>
        <taxon>Dalbergieae</taxon>
        <taxon>Pterocarpus clade</taxon>
        <taxon>Arachis</taxon>
    </lineage>
</organism>
<reference evidence="3" key="1">
    <citation type="journal article" date="2016" name="Nat. Genet.">
        <title>The genome sequences of Arachis duranensis and Arachis ipaensis, the diploid ancestors of cultivated peanut.</title>
        <authorList>
            <person name="Bertioli D.J."/>
            <person name="Cannon S.B."/>
            <person name="Froenicke L."/>
            <person name="Huang G."/>
            <person name="Farmer A.D."/>
            <person name="Cannon E.K."/>
            <person name="Liu X."/>
            <person name="Gao D."/>
            <person name="Clevenger J."/>
            <person name="Dash S."/>
            <person name="Ren L."/>
            <person name="Moretzsohn M.C."/>
            <person name="Shirasawa K."/>
            <person name="Huang W."/>
            <person name="Vidigal B."/>
            <person name="Abernathy B."/>
            <person name="Chu Y."/>
            <person name="Niederhuth C.E."/>
            <person name="Umale P."/>
            <person name="Araujo A.C."/>
            <person name="Kozik A."/>
            <person name="Kim K.D."/>
            <person name="Burow M.D."/>
            <person name="Varshney R.K."/>
            <person name="Wang X."/>
            <person name="Zhang X."/>
            <person name="Barkley N."/>
            <person name="Guimaraes P.M."/>
            <person name="Isobe S."/>
            <person name="Guo B."/>
            <person name="Liao B."/>
            <person name="Stalker H.T."/>
            <person name="Schmitz R.J."/>
            <person name="Scheffler B.E."/>
            <person name="Leal-Bertioli S.C."/>
            <person name="Xun X."/>
            <person name="Jackson S.A."/>
            <person name="Michelmore R."/>
            <person name="Ozias-Akins P."/>
        </authorList>
    </citation>
    <scope>NUCLEOTIDE SEQUENCE [LARGE SCALE GENOMIC DNA]</scope>
    <source>
        <strain evidence="3">cv. V14167</strain>
    </source>
</reference>
<dbReference type="RefSeq" id="XP_015944736.1">
    <property type="nucleotide sequence ID" value="XM_016089250.1"/>
</dbReference>
<name>A0A6P4C5Z3_ARADU</name>
<proteinExistence type="predicted"/>
<dbReference type="PROSITE" id="PS50158">
    <property type="entry name" value="ZF_CCHC"/>
    <property type="match status" value="1"/>
</dbReference>
<reference evidence="4" key="2">
    <citation type="submission" date="2025-08" db="UniProtKB">
        <authorList>
            <consortium name="RefSeq"/>
        </authorList>
    </citation>
    <scope>IDENTIFICATION</scope>
    <source>
        <tissue evidence="4">Whole plant</tissue>
    </source>
</reference>
<gene>
    <name evidence="4" type="primary">LOC107469868</name>
</gene>
<evidence type="ECO:0000313" key="4">
    <source>
        <dbReference type="RefSeq" id="XP_015944736.1"/>
    </source>
</evidence>
<keyword evidence="1" id="KW-0862">Zinc</keyword>
<keyword evidence="1" id="KW-0863">Zinc-finger</keyword>
<dbReference type="InterPro" id="IPR005162">
    <property type="entry name" value="Retrotrans_gag_dom"/>
</dbReference>
<dbReference type="PANTHER" id="PTHR34482">
    <property type="entry name" value="DNA DAMAGE-INDUCIBLE PROTEIN 1-LIKE"/>
    <property type="match status" value="1"/>
</dbReference>
<dbReference type="SUPFAM" id="SSF57756">
    <property type="entry name" value="Retrovirus zinc finger-like domains"/>
    <property type="match status" value="1"/>
</dbReference>
<dbReference type="Gene3D" id="4.10.60.10">
    <property type="entry name" value="Zinc finger, CCHC-type"/>
    <property type="match status" value="1"/>
</dbReference>
<dbReference type="AlphaFoldDB" id="A0A6P4C5Z3"/>